<dbReference type="PANTHER" id="PTHR28077">
    <property type="entry name" value="INOSITOL PHOSPHORYLCERAMIDE SYNTHASE REGULATORY SUBUNIT KEI1"/>
    <property type="match status" value="1"/>
</dbReference>
<dbReference type="AlphaFoldDB" id="J6ET10"/>
<name>J6ET10_TRIAS</name>
<keyword evidence="2" id="KW-0812">Transmembrane</keyword>
<reference evidence="3 4" key="1">
    <citation type="journal article" date="2012" name="Eukaryot. Cell">
        <title>Draft genome sequence of CBS 2479, the standard type strain of Trichosporon asahii.</title>
        <authorList>
            <person name="Yang R.Y."/>
            <person name="Li H.T."/>
            <person name="Zhu H."/>
            <person name="Zhou G.P."/>
            <person name="Wang M."/>
            <person name="Wang L."/>
        </authorList>
    </citation>
    <scope>NUCLEOTIDE SEQUENCE [LARGE SCALE GENOMIC DNA]</scope>
    <source>
        <strain evidence="4">ATCC 90039 / CBS 2479 / JCM 2466 / KCTC 7840 / NCYC 2677 / UAMH 7654</strain>
    </source>
</reference>
<dbReference type="InterPro" id="IPR013862">
    <property type="entry name" value="Kei1"/>
</dbReference>
<dbReference type="PANTHER" id="PTHR28077:SF1">
    <property type="entry name" value="INOSITOL PHOSPHORYLCERAMIDE SYNTHASE REGULATORY SUBUNIT KEI1"/>
    <property type="match status" value="1"/>
</dbReference>
<dbReference type="GO" id="GO:0000139">
    <property type="term" value="C:Golgi membrane"/>
    <property type="evidence" value="ECO:0007669"/>
    <property type="project" value="TreeGrafter"/>
</dbReference>
<feature type="transmembrane region" description="Helical" evidence="2">
    <location>
        <begin position="153"/>
        <end position="176"/>
    </location>
</feature>
<dbReference type="KEGG" id="tasa:A1Q1_05617"/>
<dbReference type="GeneID" id="25989129"/>
<keyword evidence="2" id="KW-0472">Membrane</keyword>
<sequence>MRVNMRRMTPGAVFNSFLGILDLKLDCASVRRASIHAEDDTNKLTADQQGRRFATLWAFLWALSVIKLEVAKKSLFVAHLYVIDHAIAWVFHYIFYYAYWYTLKHDGTRVLNSQAQKDIFELALSRGETEPLDAGRDKQAQLAHEIWNKEKGYALGVIAVGFLLKVYFIFLMYSYAAHLRSGTYHQLPLTTHANQVTQIEARRASLAATALDEEIEMERALADVERIERGARASEEAVGSPRTSPRMNAAGNGTAAAAGRPGKSRDSDEFSWD</sequence>
<feature type="compositionally biased region" description="Low complexity" evidence="1">
    <location>
        <begin position="248"/>
        <end position="259"/>
    </location>
</feature>
<feature type="transmembrane region" description="Helical" evidence="2">
    <location>
        <begin position="76"/>
        <end position="99"/>
    </location>
</feature>
<dbReference type="RefSeq" id="XP_014176301.1">
    <property type="nucleotide sequence ID" value="XM_014320826.1"/>
</dbReference>
<evidence type="ECO:0000313" key="4">
    <source>
        <dbReference type="Proteomes" id="UP000002748"/>
    </source>
</evidence>
<dbReference type="HOGENOM" id="CLU_1020100_0_0_1"/>
<proteinExistence type="predicted"/>
<comment type="caution">
    <text evidence="3">The sequence shown here is derived from an EMBL/GenBank/DDBJ whole genome shotgun (WGS) entry which is preliminary data.</text>
</comment>
<dbReference type="GO" id="GO:0006673">
    <property type="term" value="P:inositol phosphoceramide metabolic process"/>
    <property type="evidence" value="ECO:0007669"/>
    <property type="project" value="InterPro"/>
</dbReference>
<accession>J6ET10</accession>
<dbReference type="OrthoDB" id="3338076at2759"/>
<keyword evidence="2" id="KW-1133">Transmembrane helix</keyword>
<feature type="compositionally biased region" description="Basic and acidic residues" evidence="1">
    <location>
        <begin position="263"/>
        <end position="273"/>
    </location>
</feature>
<organism evidence="3 4">
    <name type="scientific">Trichosporon asahii var. asahii (strain ATCC 90039 / CBS 2479 / JCM 2466 / KCTC 7840 / NBRC 103889/ NCYC 2677 / UAMH 7654)</name>
    <name type="common">Yeast</name>
    <dbReference type="NCBI Taxonomy" id="1186058"/>
    <lineage>
        <taxon>Eukaryota</taxon>
        <taxon>Fungi</taxon>
        <taxon>Dikarya</taxon>
        <taxon>Basidiomycota</taxon>
        <taxon>Agaricomycotina</taxon>
        <taxon>Tremellomycetes</taxon>
        <taxon>Trichosporonales</taxon>
        <taxon>Trichosporonaceae</taxon>
        <taxon>Trichosporon</taxon>
    </lineage>
</organism>
<evidence type="ECO:0000256" key="1">
    <source>
        <dbReference type="SAM" id="MobiDB-lite"/>
    </source>
</evidence>
<dbReference type="EMBL" id="ALBS01000318">
    <property type="protein sequence ID" value="EJT45892.1"/>
    <property type="molecule type" value="Genomic_DNA"/>
</dbReference>
<gene>
    <name evidence="3" type="ORF">A1Q1_05617</name>
</gene>
<dbReference type="Pfam" id="PF08552">
    <property type="entry name" value="Kei1"/>
    <property type="match status" value="1"/>
</dbReference>
<feature type="transmembrane region" description="Helical" evidence="2">
    <location>
        <begin position="53"/>
        <end position="70"/>
    </location>
</feature>
<dbReference type="GO" id="GO:0070916">
    <property type="term" value="C:inositol phosphoceramide synthase complex"/>
    <property type="evidence" value="ECO:0007669"/>
    <property type="project" value="TreeGrafter"/>
</dbReference>
<dbReference type="VEuPathDB" id="FungiDB:A1Q1_05617"/>
<dbReference type="GO" id="GO:0070917">
    <property type="term" value="F:inositol phosphoceramide synthase regulator activity"/>
    <property type="evidence" value="ECO:0007669"/>
    <property type="project" value="InterPro"/>
</dbReference>
<protein>
    <submittedName>
        <fullName evidence="3">Uncharacterized protein</fullName>
    </submittedName>
</protein>
<dbReference type="Proteomes" id="UP000002748">
    <property type="component" value="Unassembled WGS sequence"/>
</dbReference>
<evidence type="ECO:0000313" key="3">
    <source>
        <dbReference type="EMBL" id="EJT45892.1"/>
    </source>
</evidence>
<evidence type="ECO:0000256" key="2">
    <source>
        <dbReference type="SAM" id="Phobius"/>
    </source>
</evidence>
<feature type="region of interest" description="Disordered" evidence="1">
    <location>
        <begin position="231"/>
        <end position="273"/>
    </location>
</feature>